<evidence type="ECO:0000313" key="7">
    <source>
        <dbReference type="Proteomes" id="UP000641386"/>
    </source>
</evidence>
<comment type="caution">
    <text evidence="6">The sequence shown here is derived from an EMBL/GenBank/DDBJ whole genome shotgun (WGS) entry which is preliminary data.</text>
</comment>
<accession>A0A919E598</accession>
<feature type="region of interest" description="Disordered" evidence="4">
    <location>
        <begin position="93"/>
        <end position="136"/>
    </location>
</feature>
<evidence type="ECO:0000256" key="1">
    <source>
        <dbReference type="ARBA" id="ARBA00022801"/>
    </source>
</evidence>
<dbReference type="PANTHER" id="PTHR43156:SF2">
    <property type="entry name" value="STAGE II SPORULATION PROTEIN E"/>
    <property type="match status" value="1"/>
</dbReference>
<feature type="domain" description="ANTAR" evidence="5">
    <location>
        <begin position="24"/>
        <end position="85"/>
    </location>
</feature>
<dbReference type="SMART" id="SM01012">
    <property type="entry name" value="ANTAR"/>
    <property type="match status" value="1"/>
</dbReference>
<organism evidence="6 7">
    <name type="scientific">Streptomyces spiralis</name>
    <dbReference type="NCBI Taxonomy" id="66376"/>
    <lineage>
        <taxon>Bacteria</taxon>
        <taxon>Bacillati</taxon>
        <taxon>Actinomycetota</taxon>
        <taxon>Actinomycetes</taxon>
        <taxon>Kitasatosporales</taxon>
        <taxon>Streptomycetaceae</taxon>
        <taxon>Streptomyces</taxon>
    </lineage>
</organism>
<dbReference type="SUPFAM" id="SSF55785">
    <property type="entry name" value="PYP-like sensor domain (PAS domain)"/>
    <property type="match status" value="1"/>
</dbReference>
<dbReference type="Gene3D" id="3.60.40.10">
    <property type="entry name" value="PPM-type phosphatase domain"/>
    <property type="match status" value="1"/>
</dbReference>
<dbReference type="PANTHER" id="PTHR43156">
    <property type="entry name" value="STAGE II SPORULATION PROTEIN E-RELATED"/>
    <property type="match status" value="1"/>
</dbReference>
<sequence length="814" mass="87150">MTSDSGFSADSGPAPDTAALARMVARQRAEMDRLQERVATSAVVERAKGALMALTGCSPEAAQEELLQRAKTAGRTLVEECWITLGTLMPPLTHAGDGPSPGSPATVSAAPADPDLGSSRGPAPSPGTVVAPATGGPGGDSAVLAVLGRALVRAGTPQDLAHCLREHLAEPVGADAVMLYRRLPAGGLELIGHAGVDETLADQWRHVPPLSGVTALDALDAGEPRWLENLAEDSERHLLIGEPVEQWRSRAWLPVVGGSPSHVAIGVLRSQDGPFTPRVRELLRGAARLCAGRLRAFDARPEYLAEGAPDAVRALIEALPGTTLLLTPLRSASGDVEDYRIDAATPQTVDVTGRGGRELTGRRILECWPAVAEEPLWQGWLGVLDTGEPYESEPYAQQELVAGAQELSTYSVRATRVGDGLLVTWLRQDSSDRQEQRLADLQRLGRLGWATWNLVTREAIWSSQVYALCDRDPVDGPVRLEELPKLALPEDEPALVRAVEELLGEGKPFDVPFRIRATSGIRHLRAVAEAVADAEGTPAEVHGFVQDLTAQRSAELALVESERAMLAQHGILQAERMLAGRLQHALLPLPRRPVRLAGLRVDLAYLPAESGIHVGGDWFSAIELPGGDALFVVGDVAGHGIDAVATMAQLRFTAKGMIFTGSSLTGALARLNTLLLHSRDAHGTATMVLARYQPDEHRLLWAQAGHLPPLLLRGGEARYLERPRGVLLGAAETPHFEEAECRLEPGDRLLFYTDGLVERPGESIHQGLQRLAEATTVHRTDAPGSLGPLLTAMLKGERRDDVCVLDIRVPAEPA</sequence>
<reference evidence="6" key="2">
    <citation type="submission" date="2020-09" db="EMBL/GenBank/DDBJ databases">
        <authorList>
            <person name="Sun Q."/>
            <person name="Ohkuma M."/>
        </authorList>
    </citation>
    <scope>NUCLEOTIDE SEQUENCE</scope>
    <source>
        <strain evidence="6">JCM 3302</strain>
    </source>
</reference>
<dbReference type="SMART" id="SM00331">
    <property type="entry name" value="PP2C_SIG"/>
    <property type="match status" value="1"/>
</dbReference>
<dbReference type="EMBL" id="BNBC01000065">
    <property type="protein sequence ID" value="GHF13489.1"/>
    <property type="molecule type" value="Genomic_DNA"/>
</dbReference>
<dbReference type="SUPFAM" id="SSF81606">
    <property type="entry name" value="PP2C-like"/>
    <property type="match status" value="1"/>
</dbReference>
<dbReference type="Gene3D" id="3.30.450.40">
    <property type="match status" value="1"/>
</dbReference>
<dbReference type="SUPFAM" id="SSF52172">
    <property type="entry name" value="CheY-like"/>
    <property type="match status" value="1"/>
</dbReference>
<dbReference type="PROSITE" id="PS50921">
    <property type="entry name" value="ANTAR"/>
    <property type="match status" value="1"/>
</dbReference>
<keyword evidence="3" id="KW-0804">Transcription</keyword>
<dbReference type="InterPro" id="IPR036388">
    <property type="entry name" value="WH-like_DNA-bd_sf"/>
</dbReference>
<dbReference type="Gene3D" id="2.10.70.100">
    <property type="match status" value="1"/>
</dbReference>
<dbReference type="InterPro" id="IPR035965">
    <property type="entry name" value="PAS-like_dom_sf"/>
</dbReference>
<dbReference type="GO" id="GO:0003723">
    <property type="term" value="F:RNA binding"/>
    <property type="evidence" value="ECO:0007669"/>
    <property type="project" value="InterPro"/>
</dbReference>
<evidence type="ECO:0000256" key="3">
    <source>
        <dbReference type="ARBA" id="ARBA00023163"/>
    </source>
</evidence>
<dbReference type="Proteomes" id="UP000641386">
    <property type="component" value="Unassembled WGS sequence"/>
</dbReference>
<proteinExistence type="predicted"/>
<dbReference type="InterPro" id="IPR036457">
    <property type="entry name" value="PPM-type-like_dom_sf"/>
</dbReference>
<evidence type="ECO:0000259" key="5">
    <source>
        <dbReference type="PROSITE" id="PS50921"/>
    </source>
</evidence>
<reference evidence="6" key="1">
    <citation type="journal article" date="2014" name="Int. J. Syst. Evol. Microbiol.">
        <title>Complete genome sequence of Corynebacterium casei LMG S-19264T (=DSM 44701T), isolated from a smear-ripened cheese.</title>
        <authorList>
            <consortium name="US DOE Joint Genome Institute (JGI-PGF)"/>
            <person name="Walter F."/>
            <person name="Albersmeier A."/>
            <person name="Kalinowski J."/>
            <person name="Ruckert C."/>
        </authorList>
    </citation>
    <scope>NUCLEOTIDE SEQUENCE</scope>
    <source>
        <strain evidence="6">JCM 3302</strain>
    </source>
</reference>
<dbReference type="Pfam" id="PF03861">
    <property type="entry name" value="ANTAR"/>
    <property type="match status" value="1"/>
</dbReference>
<dbReference type="InterPro" id="IPR029016">
    <property type="entry name" value="GAF-like_dom_sf"/>
</dbReference>
<keyword evidence="2" id="KW-0805">Transcription regulation</keyword>
<keyword evidence="1" id="KW-0378">Hydrolase</keyword>
<gene>
    <name evidence="6" type="ORF">GCM10014715_81330</name>
</gene>
<evidence type="ECO:0000256" key="4">
    <source>
        <dbReference type="SAM" id="MobiDB-lite"/>
    </source>
</evidence>
<protein>
    <submittedName>
        <fullName evidence="6">Transcription antitermination regulator</fullName>
    </submittedName>
</protein>
<dbReference type="InterPro" id="IPR013655">
    <property type="entry name" value="PAS_fold_3"/>
</dbReference>
<dbReference type="AlphaFoldDB" id="A0A919E598"/>
<dbReference type="GO" id="GO:0016791">
    <property type="term" value="F:phosphatase activity"/>
    <property type="evidence" value="ECO:0007669"/>
    <property type="project" value="TreeGrafter"/>
</dbReference>
<keyword evidence="7" id="KW-1185">Reference proteome</keyword>
<dbReference type="InterPro" id="IPR005561">
    <property type="entry name" value="ANTAR"/>
</dbReference>
<dbReference type="SUPFAM" id="SSF55781">
    <property type="entry name" value="GAF domain-like"/>
    <property type="match status" value="1"/>
</dbReference>
<dbReference type="Gene3D" id="3.30.450.20">
    <property type="entry name" value="PAS domain"/>
    <property type="match status" value="2"/>
</dbReference>
<evidence type="ECO:0000313" key="6">
    <source>
        <dbReference type="EMBL" id="GHF13489.1"/>
    </source>
</evidence>
<evidence type="ECO:0000256" key="2">
    <source>
        <dbReference type="ARBA" id="ARBA00023015"/>
    </source>
</evidence>
<dbReference type="InterPro" id="IPR001932">
    <property type="entry name" value="PPM-type_phosphatase-like_dom"/>
</dbReference>
<dbReference type="InterPro" id="IPR011006">
    <property type="entry name" value="CheY-like_superfamily"/>
</dbReference>
<dbReference type="Pfam" id="PF08447">
    <property type="entry name" value="PAS_3"/>
    <property type="match status" value="1"/>
</dbReference>
<dbReference type="InterPro" id="IPR052016">
    <property type="entry name" value="Bact_Sigma-Reg"/>
</dbReference>
<dbReference type="Pfam" id="PF07228">
    <property type="entry name" value="SpoIIE"/>
    <property type="match status" value="1"/>
</dbReference>
<name>A0A919E598_9ACTN</name>
<dbReference type="Gene3D" id="1.10.10.10">
    <property type="entry name" value="Winged helix-like DNA-binding domain superfamily/Winged helix DNA-binding domain"/>
    <property type="match status" value="1"/>
</dbReference>